<feature type="domain" description="Uracil-DNA glycosylase-like" evidence="4">
    <location>
        <begin position="98"/>
        <end position="210"/>
    </location>
</feature>
<keyword evidence="3" id="KW-0234">DNA repair</keyword>
<reference evidence="5 6" key="1">
    <citation type="submission" date="2021-06" db="EMBL/GenBank/DDBJ databases">
        <title>Gemonas diversity in paddy soil.</title>
        <authorList>
            <person name="Liu G."/>
        </authorList>
    </citation>
    <scope>NUCLEOTIDE SEQUENCE [LARGE SCALE GENOMIC DNA]</scope>
    <source>
        <strain evidence="5 6">RG29</strain>
    </source>
</reference>
<dbReference type="InterPro" id="IPR051536">
    <property type="entry name" value="UDG_Type-4/5"/>
</dbReference>
<dbReference type="PANTHER" id="PTHR33693">
    <property type="entry name" value="TYPE-5 URACIL-DNA GLYCOSYLASE"/>
    <property type="match status" value="1"/>
</dbReference>
<dbReference type="InterPro" id="IPR005122">
    <property type="entry name" value="Uracil-DNA_glycosylase-like"/>
</dbReference>
<dbReference type="Pfam" id="PF03167">
    <property type="entry name" value="UDG"/>
    <property type="match status" value="1"/>
</dbReference>
<dbReference type="PANTHER" id="PTHR33693:SF1">
    <property type="entry name" value="TYPE-4 URACIL-DNA GLYCOSYLASE"/>
    <property type="match status" value="1"/>
</dbReference>
<evidence type="ECO:0000313" key="5">
    <source>
        <dbReference type="EMBL" id="QWV95906.1"/>
    </source>
</evidence>
<keyword evidence="2" id="KW-0378">Hydrolase</keyword>
<protein>
    <submittedName>
        <fullName evidence="5">Uracil-DNA glycosylase</fullName>
    </submittedName>
</protein>
<gene>
    <name evidence="5" type="ORF">KP005_10960</name>
</gene>
<evidence type="ECO:0000259" key="4">
    <source>
        <dbReference type="Pfam" id="PF03167"/>
    </source>
</evidence>
<evidence type="ECO:0000313" key="6">
    <source>
        <dbReference type="Proteomes" id="UP000683493"/>
    </source>
</evidence>
<sequence>MAEMEERELLLRSLKGYLTDLADSGLDELAFGALTPTVAPPASATAATAVALAAAPSAPVAPSPAAVSAPPAGTDETAAPFCRQEGDPHARLLFLMSGGGFAGAAGELLAKIVVAMKFRTDQVCLVSFDSAGDSAAVAREVAQRIAAVEPEVVVALGEEATRLLLGGEATLEQVRGSLQDVRGRAVMPTLHPESLLADEALKRHVWEDMKLVMRRLAGAA</sequence>
<accession>A0ABX8JFI5</accession>
<proteinExistence type="predicted"/>
<dbReference type="EMBL" id="CP076724">
    <property type="protein sequence ID" value="QWV95906.1"/>
    <property type="molecule type" value="Genomic_DNA"/>
</dbReference>
<evidence type="ECO:0000256" key="3">
    <source>
        <dbReference type="ARBA" id="ARBA00023204"/>
    </source>
</evidence>
<keyword evidence="1" id="KW-0227">DNA damage</keyword>
<evidence type="ECO:0000256" key="1">
    <source>
        <dbReference type="ARBA" id="ARBA00022763"/>
    </source>
</evidence>
<evidence type="ECO:0000256" key="2">
    <source>
        <dbReference type="ARBA" id="ARBA00022801"/>
    </source>
</evidence>
<organism evidence="5 6">
    <name type="scientific">Geomonas diazotrophica</name>
    <dbReference type="NCBI Taxonomy" id="2843197"/>
    <lineage>
        <taxon>Bacteria</taxon>
        <taxon>Pseudomonadati</taxon>
        <taxon>Thermodesulfobacteriota</taxon>
        <taxon>Desulfuromonadia</taxon>
        <taxon>Geobacterales</taxon>
        <taxon>Geobacteraceae</taxon>
        <taxon>Geomonas</taxon>
    </lineage>
</organism>
<keyword evidence="6" id="KW-1185">Reference proteome</keyword>
<name>A0ABX8JFI5_9BACT</name>
<dbReference type="Proteomes" id="UP000683493">
    <property type="component" value="Chromosome"/>
</dbReference>